<sequence>MAYVAANTQAPLGAVATLRVVDSIRELKNAFVAWNDTRVTRKALSRLSGEQLQDIGLTRADLF</sequence>
<protein>
    <submittedName>
        <fullName evidence="2">DUF1127 domain-containing protein</fullName>
    </submittedName>
</protein>
<name>A0A3T0N7Y6_9RHOB</name>
<dbReference type="Pfam" id="PF06568">
    <property type="entry name" value="YjiS-like"/>
    <property type="match status" value="1"/>
</dbReference>
<dbReference type="InterPro" id="IPR009506">
    <property type="entry name" value="YjiS-like"/>
</dbReference>
<keyword evidence="3" id="KW-1185">Reference proteome</keyword>
<evidence type="ECO:0000313" key="2">
    <source>
        <dbReference type="EMBL" id="AZV80081.1"/>
    </source>
</evidence>
<dbReference type="EMBL" id="CP033219">
    <property type="protein sequence ID" value="AZV80081.1"/>
    <property type="molecule type" value="Genomic_DNA"/>
</dbReference>
<organism evidence="2 3">
    <name type="scientific">Parasedimentitalea marina</name>
    <dbReference type="NCBI Taxonomy" id="2483033"/>
    <lineage>
        <taxon>Bacteria</taxon>
        <taxon>Pseudomonadati</taxon>
        <taxon>Pseudomonadota</taxon>
        <taxon>Alphaproteobacteria</taxon>
        <taxon>Rhodobacterales</taxon>
        <taxon>Paracoccaceae</taxon>
        <taxon>Parasedimentitalea</taxon>
    </lineage>
</organism>
<feature type="domain" description="YjiS-like" evidence="1">
    <location>
        <begin position="30"/>
        <end position="62"/>
    </location>
</feature>
<dbReference type="RefSeq" id="WP_127750666.1">
    <property type="nucleotide sequence ID" value="NZ_CP033219.1"/>
</dbReference>
<evidence type="ECO:0000313" key="3">
    <source>
        <dbReference type="Proteomes" id="UP000283063"/>
    </source>
</evidence>
<dbReference type="KEGG" id="sedi:EBB79_20755"/>
<dbReference type="Proteomes" id="UP000283063">
    <property type="component" value="Chromosome"/>
</dbReference>
<evidence type="ECO:0000259" key="1">
    <source>
        <dbReference type="Pfam" id="PF06568"/>
    </source>
</evidence>
<accession>A0A3T0N7Y6</accession>
<gene>
    <name evidence="2" type="ORF">EBB79_20755</name>
</gene>
<reference evidence="2 3" key="1">
    <citation type="submission" date="2018-10" db="EMBL/GenBank/DDBJ databases">
        <title>Parasedimentitalea marina sp. nov., a psychrophilic bacterium isolated from deep seawater of the New Britain Trench.</title>
        <authorList>
            <person name="Cao J."/>
        </authorList>
    </citation>
    <scope>NUCLEOTIDE SEQUENCE [LARGE SCALE GENOMIC DNA]</scope>
    <source>
        <strain evidence="2 3">W43</strain>
    </source>
</reference>
<proteinExistence type="predicted"/>
<dbReference type="AlphaFoldDB" id="A0A3T0N7Y6"/>
<dbReference type="OrthoDB" id="8116725at2"/>